<organism evidence="3 4">
    <name type="scientific">Hymenobacter rubripertinctus</name>
    <dbReference type="NCBI Taxonomy" id="2029981"/>
    <lineage>
        <taxon>Bacteria</taxon>
        <taxon>Pseudomonadati</taxon>
        <taxon>Bacteroidota</taxon>
        <taxon>Cytophagia</taxon>
        <taxon>Cytophagales</taxon>
        <taxon>Hymenobacteraceae</taxon>
        <taxon>Hymenobacter</taxon>
    </lineage>
</organism>
<evidence type="ECO:0000256" key="1">
    <source>
        <dbReference type="SAM" id="MobiDB-lite"/>
    </source>
</evidence>
<name>A0A418R2Y0_9BACT</name>
<dbReference type="EMBL" id="QYCN01000007">
    <property type="protein sequence ID" value="RIY11797.1"/>
    <property type="molecule type" value="Genomic_DNA"/>
</dbReference>
<sequence length="204" mass="23081">MNVAGAEAGAPYQYSGTWKAAFALPAGERNGWLYGAKKYLQKIFLMQIGCISGLHLCNTFHPKASATMKFYTLDTIFSFGRHQGQTVAEVLVENPGYLNFCLQVLDHFALHRAEVEAWQQAYPKLSEQMTDAAWNKLDEKESQLQAEMERQQEADDDYDSYDSGDYYSRDDADRDTFDALTDGQYGDYDDFGGDMDSLRDAMGY</sequence>
<accession>A0A418R2Y0</accession>
<reference evidence="3 4" key="1">
    <citation type="submission" date="2019-01" db="EMBL/GenBank/DDBJ databases">
        <title>Hymenobacter humicola sp. nov., isolated from soils in Antarctica.</title>
        <authorList>
            <person name="Sedlacek I."/>
            <person name="Holochova P."/>
            <person name="Kralova S."/>
            <person name="Pantucek R."/>
            <person name="Stankova E."/>
            <person name="Vrbovska V."/>
            <person name="Kristofova L."/>
            <person name="Svec P."/>
            <person name="Busse H.-J."/>
        </authorList>
    </citation>
    <scope>NUCLEOTIDE SEQUENCE [LARGE SCALE GENOMIC DNA]</scope>
    <source>
        <strain evidence="3 4">CCM 8852</strain>
    </source>
</reference>
<proteinExistence type="predicted"/>
<evidence type="ECO:0000259" key="2">
    <source>
        <dbReference type="Pfam" id="PF20600"/>
    </source>
</evidence>
<evidence type="ECO:0000313" key="3">
    <source>
        <dbReference type="EMBL" id="RIY11797.1"/>
    </source>
</evidence>
<comment type="caution">
    <text evidence="3">The sequence shown here is derived from an EMBL/GenBank/DDBJ whole genome shotgun (WGS) entry which is preliminary data.</text>
</comment>
<dbReference type="Proteomes" id="UP000284250">
    <property type="component" value="Unassembled WGS sequence"/>
</dbReference>
<dbReference type="Pfam" id="PF20600">
    <property type="entry name" value="ExoX-like_C"/>
    <property type="match status" value="1"/>
</dbReference>
<feature type="region of interest" description="Disordered" evidence="1">
    <location>
        <begin position="147"/>
        <end position="180"/>
    </location>
</feature>
<keyword evidence="4" id="KW-1185">Reference proteome</keyword>
<dbReference type="InterPro" id="IPR046768">
    <property type="entry name" value="ExoX-like_C"/>
</dbReference>
<feature type="domain" description="Exodeoxyribonuclease X-like C-terminal" evidence="2">
    <location>
        <begin position="77"/>
        <end position="103"/>
    </location>
</feature>
<feature type="compositionally biased region" description="Basic and acidic residues" evidence="1">
    <location>
        <begin position="167"/>
        <end position="177"/>
    </location>
</feature>
<evidence type="ECO:0000313" key="4">
    <source>
        <dbReference type="Proteomes" id="UP000284250"/>
    </source>
</evidence>
<gene>
    <name evidence="3" type="ORF">D0T11_06460</name>
</gene>
<dbReference type="AlphaFoldDB" id="A0A418R2Y0"/>
<protein>
    <recommendedName>
        <fullName evidence="2">Exodeoxyribonuclease X-like C-terminal domain-containing protein</fullName>
    </recommendedName>
</protein>